<dbReference type="Pfam" id="PF00078">
    <property type="entry name" value="RVT_1"/>
    <property type="match status" value="1"/>
</dbReference>
<organism evidence="2 3">
    <name type="scientific">Hirundo rustica rustica</name>
    <dbReference type="NCBI Taxonomy" id="333673"/>
    <lineage>
        <taxon>Eukaryota</taxon>
        <taxon>Metazoa</taxon>
        <taxon>Chordata</taxon>
        <taxon>Craniata</taxon>
        <taxon>Vertebrata</taxon>
        <taxon>Euteleostomi</taxon>
        <taxon>Archelosauria</taxon>
        <taxon>Archosauria</taxon>
        <taxon>Dinosauria</taxon>
        <taxon>Saurischia</taxon>
        <taxon>Theropoda</taxon>
        <taxon>Coelurosauria</taxon>
        <taxon>Aves</taxon>
        <taxon>Neognathae</taxon>
        <taxon>Neoaves</taxon>
        <taxon>Telluraves</taxon>
        <taxon>Australaves</taxon>
        <taxon>Passeriformes</taxon>
        <taxon>Sylvioidea</taxon>
        <taxon>Hirundinidae</taxon>
        <taxon>Hirundo</taxon>
    </lineage>
</organism>
<protein>
    <recommendedName>
        <fullName evidence="1">Integrase catalytic domain-containing protein</fullName>
    </recommendedName>
</protein>
<dbReference type="PANTHER" id="PTHR33395:SF22">
    <property type="entry name" value="REVERSE TRANSCRIPTASE DOMAIN-CONTAINING PROTEIN"/>
    <property type="match status" value="1"/>
</dbReference>
<dbReference type="InterPro" id="IPR036691">
    <property type="entry name" value="Endo/exonu/phosph_ase_sf"/>
</dbReference>
<dbReference type="GO" id="GO:0015074">
    <property type="term" value="P:DNA integration"/>
    <property type="evidence" value="ECO:0007669"/>
    <property type="project" value="InterPro"/>
</dbReference>
<feature type="domain" description="Integrase catalytic" evidence="1">
    <location>
        <begin position="386"/>
        <end position="477"/>
    </location>
</feature>
<dbReference type="InterPro" id="IPR036397">
    <property type="entry name" value="RNaseH_sf"/>
</dbReference>
<dbReference type="SUPFAM" id="SSF56219">
    <property type="entry name" value="DNase I-like"/>
    <property type="match status" value="1"/>
</dbReference>
<dbReference type="InterPro" id="IPR001584">
    <property type="entry name" value="Integrase_cat-core"/>
</dbReference>
<dbReference type="EMBL" id="QRBI01000133">
    <property type="protein sequence ID" value="RMC02455.1"/>
    <property type="molecule type" value="Genomic_DNA"/>
</dbReference>
<dbReference type="OrthoDB" id="6155261at2759"/>
<dbReference type="GO" id="GO:0003676">
    <property type="term" value="F:nucleic acid binding"/>
    <property type="evidence" value="ECO:0007669"/>
    <property type="project" value="InterPro"/>
</dbReference>
<name>A0A3M0JP20_HIRRU</name>
<dbReference type="GO" id="GO:0003824">
    <property type="term" value="F:catalytic activity"/>
    <property type="evidence" value="ECO:0007669"/>
    <property type="project" value="InterPro"/>
</dbReference>
<dbReference type="InterPro" id="IPR012337">
    <property type="entry name" value="RNaseH-like_sf"/>
</dbReference>
<dbReference type="Gene3D" id="3.60.10.10">
    <property type="entry name" value="Endonuclease/exonuclease/phosphatase"/>
    <property type="match status" value="1"/>
</dbReference>
<dbReference type="Gene3D" id="3.30.420.10">
    <property type="entry name" value="Ribonuclease H-like superfamily/Ribonuclease H"/>
    <property type="match status" value="1"/>
</dbReference>
<accession>A0A3M0JP20</accession>
<sequence>MWGTEKDQNMPKYSNANADTRSAFLSHHYQEEDCVQECSMGLFRDLLDKMVCVDKYVMKKYAWNALVCLLLHMSDQAPSVAMWDDSHGWSNALNGYKLFRRDRQGRRGGGMALYIKQTFDTVGIETKEDGVEYLWVRIKGKANKDDILLGVCYRPPNQEEEVVNLFYKQLCNVSRSSALVLVGDFNLPDICWELSTAEKRQSRTFLECMEDNFLSQLVGEPTRGRTILDLLFANRDGLVGDVVVGGRLGQSDHEIIEFSIFGEIRRDTNVIHPRVLRELADELVKLFSIIYHQSWFTGEVPDDWKLDNVTPIQKRVGGRILVTHLVDAGRAVDVVYLDFSKAFGIVSHRTLLDKLAAHGLDRSTLCWVRNWLDGRAQRVVVNCAASSWWPVTSGVPQGSVLGPALFNIFIDDMDEGKRYVLTMVEATTRWMETYPVPHATAQNTILGLEKQILWRHGTPEKIESDNGTHFKNSLINT</sequence>
<reference evidence="2 3" key="1">
    <citation type="submission" date="2018-07" db="EMBL/GenBank/DDBJ databases">
        <title>A high quality draft genome assembly of the barn swallow (H. rustica rustica).</title>
        <authorList>
            <person name="Formenti G."/>
            <person name="Chiara M."/>
            <person name="Poveda L."/>
            <person name="Francoijs K.-J."/>
            <person name="Bonisoli-Alquati A."/>
            <person name="Canova L."/>
            <person name="Gianfranceschi L."/>
            <person name="Horner D.S."/>
            <person name="Saino N."/>
        </authorList>
    </citation>
    <scope>NUCLEOTIDE SEQUENCE [LARGE SCALE GENOMIC DNA]</scope>
    <source>
        <strain evidence="2">Chelidonia</strain>
        <tissue evidence="2">Blood</tissue>
    </source>
</reference>
<comment type="caution">
    <text evidence="2">The sequence shown here is derived from an EMBL/GenBank/DDBJ whole genome shotgun (WGS) entry which is preliminary data.</text>
</comment>
<dbReference type="PANTHER" id="PTHR33395">
    <property type="entry name" value="TRANSCRIPTASE, PUTATIVE-RELATED-RELATED"/>
    <property type="match status" value="1"/>
</dbReference>
<dbReference type="GO" id="GO:0007508">
    <property type="term" value="P:larval heart development"/>
    <property type="evidence" value="ECO:0007669"/>
    <property type="project" value="TreeGrafter"/>
</dbReference>
<dbReference type="GO" id="GO:0061343">
    <property type="term" value="P:cell adhesion involved in heart morphogenesis"/>
    <property type="evidence" value="ECO:0007669"/>
    <property type="project" value="TreeGrafter"/>
</dbReference>
<dbReference type="GO" id="GO:0031012">
    <property type="term" value="C:extracellular matrix"/>
    <property type="evidence" value="ECO:0007669"/>
    <property type="project" value="TreeGrafter"/>
</dbReference>
<dbReference type="AlphaFoldDB" id="A0A3M0JP20"/>
<evidence type="ECO:0000259" key="1">
    <source>
        <dbReference type="PROSITE" id="PS50994"/>
    </source>
</evidence>
<dbReference type="InterPro" id="IPR000477">
    <property type="entry name" value="RT_dom"/>
</dbReference>
<keyword evidence="3" id="KW-1185">Reference proteome</keyword>
<dbReference type="Pfam" id="PF03372">
    <property type="entry name" value="Exo_endo_phos"/>
    <property type="match status" value="1"/>
</dbReference>
<proteinExistence type="predicted"/>
<dbReference type="InterPro" id="IPR005135">
    <property type="entry name" value="Endo/exonuclease/phosphatase"/>
</dbReference>
<dbReference type="PROSITE" id="PS50994">
    <property type="entry name" value="INTEGRASE"/>
    <property type="match status" value="1"/>
</dbReference>
<dbReference type="SUPFAM" id="SSF53098">
    <property type="entry name" value="Ribonuclease H-like"/>
    <property type="match status" value="1"/>
</dbReference>
<evidence type="ECO:0000313" key="3">
    <source>
        <dbReference type="Proteomes" id="UP000269221"/>
    </source>
</evidence>
<gene>
    <name evidence="2" type="ORF">DUI87_20848</name>
</gene>
<evidence type="ECO:0000313" key="2">
    <source>
        <dbReference type="EMBL" id="RMC02455.1"/>
    </source>
</evidence>
<dbReference type="Proteomes" id="UP000269221">
    <property type="component" value="Unassembled WGS sequence"/>
</dbReference>